<proteinExistence type="predicted"/>
<sequence>MSAQSTTADWCTNWCRIFNRKTNLSFTDVWSNETDMISQCQSGYLAWDPDIHNPVRPVAGTPTPATQRPPPSRPLARMAYDKCQQMPAWSSDTAAGNGFEVRLHRGRRRCTVSSACYQHSEERPGHPDKTTLNYWKRCVSWRVWTQNPFS</sequence>
<dbReference type="InParanoid" id="A0A0G4FQE5"/>
<evidence type="ECO:0000313" key="1">
    <source>
        <dbReference type="EMBL" id="CEM16501.1"/>
    </source>
</evidence>
<organism evidence="1 2">
    <name type="scientific">Vitrella brassicaformis (strain CCMP3155)</name>
    <dbReference type="NCBI Taxonomy" id="1169540"/>
    <lineage>
        <taxon>Eukaryota</taxon>
        <taxon>Sar</taxon>
        <taxon>Alveolata</taxon>
        <taxon>Colpodellida</taxon>
        <taxon>Vitrellaceae</taxon>
        <taxon>Vitrella</taxon>
    </lineage>
</organism>
<gene>
    <name evidence="1" type="ORF">Vbra_783</name>
</gene>
<dbReference type="EMBL" id="CDMY01000477">
    <property type="protein sequence ID" value="CEM16501.1"/>
    <property type="molecule type" value="Genomic_DNA"/>
</dbReference>
<protein>
    <submittedName>
        <fullName evidence="1">Uncharacterized protein</fullName>
    </submittedName>
</protein>
<name>A0A0G4FQE5_VITBC</name>
<keyword evidence="2" id="KW-1185">Reference proteome</keyword>
<dbReference type="VEuPathDB" id="CryptoDB:Vbra_783"/>
<dbReference type="AlphaFoldDB" id="A0A0G4FQE5"/>
<accession>A0A0G4FQE5</accession>
<reference evidence="1 2" key="1">
    <citation type="submission" date="2014-11" db="EMBL/GenBank/DDBJ databases">
        <authorList>
            <person name="Zhu J."/>
            <person name="Qi W."/>
            <person name="Song R."/>
        </authorList>
    </citation>
    <scope>NUCLEOTIDE SEQUENCE [LARGE SCALE GENOMIC DNA]</scope>
</reference>
<dbReference type="Proteomes" id="UP000041254">
    <property type="component" value="Unassembled WGS sequence"/>
</dbReference>
<evidence type="ECO:0000313" key="2">
    <source>
        <dbReference type="Proteomes" id="UP000041254"/>
    </source>
</evidence>